<dbReference type="STRING" id="331648.BST97_06650"/>
<dbReference type="Pfam" id="PF18962">
    <property type="entry name" value="Por_Secre_tail"/>
    <property type="match status" value="1"/>
</dbReference>
<dbReference type="AlphaFoldDB" id="A0A1W6MJB2"/>
<proteinExistence type="predicted"/>
<gene>
    <name evidence="4" type="ORF">BST97_06650</name>
</gene>
<evidence type="ECO:0000256" key="2">
    <source>
        <dbReference type="SAM" id="SignalP"/>
    </source>
</evidence>
<dbReference type="PANTHER" id="PTHR42754">
    <property type="entry name" value="ENDOGLUCANASE"/>
    <property type="match status" value="1"/>
</dbReference>
<name>A0A1W6MJB2_9FLAO</name>
<keyword evidence="5" id="KW-1185">Reference proteome</keyword>
<dbReference type="InterPro" id="IPR026444">
    <property type="entry name" value="Secre_tail"/>
</dbReference>
<dbReference type="EMBL" id="CP019344">
    <property type="protein sequence ID" value="ARN77701.1"/>
    <property type="molecule type" value="Genomic_DNA"/>
</dbReference>
<evidence type="ECO:0000259" key="3">
    <source>
        <dbReference type="Pfam" id="PF18962"/>
    </source>
</evidence>
<protein>
    <recommendedName>
        <fullName evidence="3">Secretion system C-terminal sorting domain-containing protein</fullName>
    </recommendedName>
</protein>
<evidence type="ECO:0000256" key="1">
    <source>
        <dbReference type="ARBA" id="ARBA00022729"/>
    </source>
</evidence>
<feature type="chain" id="PRO_5013389182" description="Secretion system C-terminal sorting domain-containing protein" evidence="2">
    <location>
        <begin position="23"/>
        <end position="524"/>
    </location>
</feature>
<evidence type="ECO:0000313" key="5">
    <source>
        <dbReference type="Proteomes" id="UP000193431"/>
    </source>
</evidence>
<feature type="domain" description="Secretion system C-terminal sorting" evidence="3">
    <location>
        <begin position="458"/>
        <end position="513"/>
    </location>
</feature>
<sequence>MSFITKTFFFISFLLTAQSAMAQAPSMDWQNTLGGSGRDNLATMIANDDGTFLLVSISNSGISGDKTVSNKGGYDTWLMKIDALGNSLWQESIGGSGDDFPRAAVKSNDGGYVIFMSSDSGISGDKTEDSNGLNDLWVVKVDASGSIVWQNTIGGDGEDFARTAFDNTSDGGYILAGITRSTISGDQTNASKGLVDIWLIKLDANGVIDWQNRIGGNDDDFPNVVRQTTDGGYIIGTFSYSDASGDKSEDASNWNDYWVIKTDATGNVVWENTIGGDGTEVLTDLLITDTGNYLLTGYSNSNSSRDKTENAIGNYDYWIMELDQTGAIVWQKTIGGTRRDDAWGIIKDGADYLISGQSESRISGNKTEGNRGWYDYWLVKIDASGTVLWDKTLGGNLGDHLFKTYPTSDGYMLAGHTESSASGDRTENARDWDLWIVKLNPDQTASSNDLNRAQISIAPNPASDVIYIEAEVPTTAKLYDLQGRLMRATQSNEVQVHNLTTGTYILQVFDTENHLLQTFKFLRE</sequence>
<reference evidence="4 5" key="1">
    <citation type="submission" date="2016-11" db="EMBL/GenBank/DDBJ databases">
        <title>Trade-off between light-utilization and light-protection in marine flavobacteria.</title>
        <authorList>
            <person name="Kumagai Y."/>
        </authorList>
    </citation>
    <scope>NUCLEOTIDE SEQUENCE [LARGE SCALE GENOMIC DNA]</scope>
    <source>
        <strain evidence="4 5">JCM 13191</strain>
    </source>
</reference>
<feature type="signal peptide" evidence="2">
    <location>
        <begin position="1"/>
        <end position="22"/>
    </location>
</feature>
<accession>A0A1W6MJB2</accession>
<dbReference type="RefSeq" id="WP_085766501.1">
    <property type="nucleotide sequence ID" value="NZ_CP019344.1"/>
</dbReference>
<dbReference type="OrthoDB" id="5381604at2"/>
<dbReference type="PANTHER" id="PTHR42754:SF1">
    <property type="entry name" value="LIPOPROTEIN"/>
    <property type="match status" value="1"/>
</dbReference>
<evidence type="ECO:0000313" key="4">
    <source>
        <dbReference type="EMBL" id="ARN77701.1"/>
    </source>
</evidence>
<keyword evidence="1 2" id="KW-0732">Signal</keyword>
<dbReference type="NCBIfam" id="TIGR04183">
    <property type="entry name" value="Por_Secre_tail"/>
    <property type="match status" value="1"/>
</dbReference>
<organism evidence="4 5">
    <name type="scientific">Nonlabens spongiae</name>
    <dbReference type="NCBI Taxonomy" id="331648"/>
    <lineage>
        <taxon>Bacteria</taxon>
        <taxon>Pseudomonadati</taxon>
        <taxon>Bacteroidota</taxon>
        <taxon>Flavobacteriia</taxon>
        <taxon>Flavobacteriales</taxon>
        <taxon>Flavobacteriaceae</taxon>
        <taxon>Nonlabens</taxon>
    </lineage>
</organism>
<dbReference type="Proteomes" id="UP000193431">
    <property type="component" value="Chromosome"/>
</dbReference>